<protein>
    <submittedName>
        <fullName evidence="2">Alpha/beta hydrolase</fullName>
    </submittedName>
</protein>
<reference evidence="2 3" key="1">
    <citation type="journal article" date="2019" name="Int. J. Syst. Evol. Microbiol.">
        <title>The Global Catalogue of Microorganisms (GCM) 10K type strain sequencing project: providing services to taxonomists for standard genome sequencing and annotation.</title>
        <authorList>
            <consortium name="The Broad Institute Genomics Platform"/>
            <consortium name="The Broad Institute Genome Sequencing Center for Infectious Disease"/>
            <person name="Wu L."/>
            <person name="Ma J."/>
        </authorList>
    </citation>
    <scope>NUCLEOTIDE SEQUENCE [LARGE SCALE GENOMIC DNA]</scope>
    <source>
        <strain evidence="2 3">JCM 6485</strain>
    </source>
</reference>
<dbReference type="Proteomes" id="UP001501764">
    <property type="component" value="Unassembled WGS sequence"/>
</dbReference>
<dbReference type="InterPro" id="IPR051044">
    <property type="entry name" value="MAG_DAG_Lipase"/>
</dbReference>
<dbReference type="EMBL" id="BAAACO010000001">
    <property type="protein sequence ID" value="GAA0858188.1"/>
    <property type="molecule type" value="Genomic_DNA"/>
</dbReference>
<keyword evidence="2" id="KW-0378">Hydrolase</keyword>
<keyword evidence="3" id="KW-1185">Reference proteome</keyword>
<dbReference type="PANTHER" id="PTHR11614">
    <property type="entry name" value="PHOSPHOLIPASE-RELATED"/>
    <property type="match status" value="1"/>
</dbReference>
<dbReference type="InterPro" id="IPR029058">
    <property type="entry name" value="AB_hydrolase_fold"/>
</dbReference>
<dbReference type="Pfam" id="PF12146">
    <property type="entry name" value="Hydrolase_4"/>
    <property type="match status" value="1"/>
</dbReference>
<gene>
    <name evidence="2" type="ORF">GCM10008916_14970</name>
</gene>
<feature type="domain" description="Serine aminopeptidase S33" evidence="1">
    <location>
        <begin position="52"/>
        <end position="307"/>
    </location>
</feature>
<comment type="caution">
    <text evidence="2">The sequence shown here is derived from an EMBL/GenBank/DDBJ whole genome shotgun (WGS) entry which is preliminary data.</text>
</comment>
<proteinExistence type="predicted"/>
<sequence length="322" mass="37649">MYEKNNKFIYNYGFDKELVENAKEKLSKIKEVGYFEGKNNANIYYEKYSIDNEKGRVVISHGFSECIDKFTEMIYYFTEMGYSVYAIEHRGHGRSGSLSKTHKNQINVEKFKYYVDDLKTFLDKIVVEKDTDLYLYAHSMGGAIGTMFLEEYNGYFKKAILSAPMMEIKTGDFPKWIAYIISSLYILAGKGDKYLFGQGPFDGKYDLEGAGTSNKYRYENHLEELKNNEYIQRSGGSFKWMFESLKASDKIIKKKNVQKINVPILLFQSGRDTFVKDRGQNKFCERAKNCKKVRFENAKHEVFGEDDETLMKYLKIIKEFLD</sequence>
<dbReference type="Gene3D" id="3.40.50.1820">
    <property type="entry name" value="alpha/beta hydrolase"/>
    <property type="match status" value="1"/>
</dbReference>
<dbReference type="GO" id="GO:0016787">
    <property type="term" value="F:hydrolase activity"/>
    <property type="evidence" value="ECO:0007669"/>
    <property type="project" value="UniProtKB-KW"/>
</dbReference>
<evidence type="ECO:0000313" key="3">
    <source>
        <dbReference type="Proteomes" id="UP001501764"/>
    </source>
</evidence>
<evidence type="ECO:0000313" key="2">
    <source>
        <dbReference type="EMBL" id="GAA0858188.1"/>
    </source>
</evidence>
<accession>A0ABN1LNS3</accession>
<dbReference type="SUPFAM" id="SSF53474">
    <property type="entry name" value="alpha/beta-Hydrolases"/>
    <property type="match status" value="1"/>
</dbReference>
<evidence type="ECO:0000259" key="1">
    <source>
        <dbReference type="Pfam" id="PF12146"/>
    </source>
</evidence>
<dbReference type="RefSeq" id="WP_224167961.1">
    <property type="nucleotide sequence ID" value="NZ_BAAACO010000001.1"/>
</dbReference>
<organism evidence="2 3">
    <name type="scientific">Clostridium nitritogenes</name>
    <dbReference type="NCBI Taxonomy" id="83340"/>
    <lineage>
        <taxon>Bacteria</taxon>
        <taxon>Bacillati</taxon>
        <taxon>Bacillota</taxon>
        <taxon>Clostridia</taxon>
        <taxon>Eubacteriales</taxon>
        <taxon>Clostridiaceae</taxon>
        <taxon>Clostridium</taxon>
    </lineage>
</organism>
<name>A0ABN1LNS3_9CLOT</name>
<dbReference type="InterPro" id="IPR022742">
    <property type="entry name" value="Hydrolase_4"/>
</dbReference>